<dbReference type="AlphaFoldDB" id="A0A1J5T602"/>
<evidence type="ECO:0000313" key="1">
    <source>
        <dbReference type="EMBL" id="OIR07558.1"/>
    </source>
</evidence>
<evidence type="ECO:0008006" key="2">
    <source>
        <dbReference type="Google" id="ProtNLM"/>
    </source>
</evidence>
<proteinExistence type="predicted"/>
<comment type="caution">
    <text evidence="1">The sequence shown here is derived from an EMBL/GenBank/DDBJ whole genome shotgun (WGS) entry which is preliminary data.</text>
</comment>
<reference evidence="1" key="1">
    <citation type="submission" date="2016-10" db="EMBL/GenBank/DDBJ databases">
        <title>Sequence of Gallionella enrichment culture.</title>
        <authorList>
            <person name="Poehlein A."/>
            <person name="Muehling M."/>
            <person name="Daniel R."/>
        </authorList>
    </citation>
    <scope>NUCLEOTIDE SEQUENCE</scope>
</reference>
<protein>
    <recommendedName>
        <fullName evidence="2">SIR2-like domain-containing protein</fullName>
    </recommendedName>
</protein>
<gene>
    <name evidence="1" type="ORF">GALL_102190</name>
</gene>
<name>A0A1J5T602_9ZZZZ</name>
<sequence length="431" mass="50823">MEEGQLHYLATQLTNRYEFTLYYGEKIIGFPIFRNNGWYIISEVNNIERKVLPSQIKNSAIVERANEMVRENKESIKYKADIRFKTLVIIGAGASFNYSDEAKIETPPLTIDLFKDRFQDLINNFPGVESLSSQILKAKDIESYFQNQWDQIVKTYNPYLLNELIDVQFYLHFLFKKISTSNIDFRKNNYIAFFRTLRDFLISKGSNEKALVVSFNYDTILEKSIEKMLNYNFDHLDNYVDYSYRNILLFKPHGSWNWGRYFDQYKLQEITRVNERIKMDALNKIIYNKGVSLASLHTALNNDTQVISSFDWDKYYFPQLLIPYKSKDSYMMPERHTEILTTFLPHVDRIIIIGWKGSEEKFKTLLKNTIGNKRIEIIYVNKKDDTLVTELTEALPNAIFKEFAPHESSQGTFTELNEFIMEQGTKQILGR</sequence>
<dbReference type="EMBL" id="MLJW01000036">
    <property type="protein sequence ID" value="OIR07558.1"/>
    <property type="molecule type" value="Genomic_DNA"/>
</dbReference>
<accession>A0A1J5T602</accession>
<organism evidence="1">
    <name type="scientific">mine drainage metagenome</name>
    <dbReference type="NCBI Taxonomy" id="410659"/>
    <lineage>
        <taxon>unclassified sequences</taxon>
        <taxon>metagenomes</taxon>
        <taxon>ecological metagenomes</taxon>
    </lineage>
</organism>